<dbReference type="AlphaFoldDB" id="A0A8H7AGY8"/>
<name>A0A8H7AGY8_9EURO</name>
<gene>
    <name evidence="1" type="ORF">GJ744_010802</name>
</gene>
<proteinExistence type="predicted"/>
<evidence type="ECO:0000313" key="2">
    <source>
        <dbReference type="Proteomes" id="UP000606974"/>
    </source>
</evidence>
<reference evidence="1" key="1">
    <citation type="submission" date="2020-02" db="EMBL/GenBank/DDBJ databases">
        <authorList>
            <person name="Palmer J.M."/>
        </authorList>
    </citation>
    <scope>NUCLEOTIDE SEQUENCE</scope>
    <source>
        <strain evidence="1">EPUS1.4</strain>
        <tissue evidence="1">Thallus</tissue>
    </source>
</reference>
<keyword evidence="2" id="KW-1185">Reference proteome</keyword>
<comment type="caution">
    <text evidence="1">The sequence shown here is derived from an EMBL/GenBank/DDBJ whole genome shotgun (WGS) entry which is preliminary data.</text>
</comment>
<accession>A0A8H7AGY8</accession>
<dbReference type="Proteomes" id="UP000606974">
    <property type="component" value="Unassembled WGS sequence"/>
</dbReference>
<evidence type="ECO:0000313" key="1">
    <source>
        <dbReference type="EMBL" id="KAF7507244.1"/>
    </source>
</evidence>
<dbReference type="EMBL" id="JAACFV010000072">
    <property type="protein sequence ID" value="KAF7507244.1"/>
    <property type="molecule type" value="Genomic_DNA"/>
</dbReference>
<sequence>MEGRHVRVLQLMAAVKYTIFCSLCKKADDTTGADWIAKSSFHEQHFVHTEQTALAKLIGVLGKERKGRIRRVKALEPPAD</sequence>
<organism evidence="1 2">
    <name type="scientific">Endocarpon pusillum</name>
    <dbReference type="NCBI Taxonomy" id="364733"/>
    <lineage>
        <taxon>Eukaryota</taxon>
        <taxon>Fungi</taxon>
        <taxon>Dikarya</taxon>
        <taxon>Ascomycota</taxon>
        <taxon>Pezizomycotina</taxon>
        <taxon>Eurotiomycetes</taxon>
        <taxon>Chaetothyriomycetidae</taxon>
        <taxon>Verrucariales</taxon>
        <taxon>Verrucariaceae</taxon>
        <taxon>Endocarpon</taxon>
    </lineage>
</organism>
<protein>
    <submittedName>
        <fullName evidence="1">Uncharacterized protein</fullName>
    </submittedName>
</protein>